<dbReference type="InterPro" id="IPR054462">
    <property type="entry name" value="TraI_M"/>
</dbReference>
<feature type="domain" description="Large polyvalent protein-associated" evidence="3">
    <location>
        <begin position="496"/>
        <end position="585"/>
    </location>
</feature>
<feature type="compositionally biased region" description="Polar residues" evidence="1">
    <location>
        <begin position="362"/>
        <end position="371"/>
    </location>
</feature>
<feature type="region of interest" description="Disordered" evidence="1">
    <location>
        <begin position="316"/>
        <end position="417"/>
    </location>
</feature>
<name>A0A2S1FIJ9_9BURK</name>
<gene>
    <name evidence="5" type="ORF">pW10NP1_p013</name>
</gene>
<evidence type="ECO:0000313" key="5">
    <source>
        <dbReference type="EMBL" id="AWD72320.1"/>
    </source>
</evidence>
<keyword evidence="5" id="KW-0614">Plasmid</keyword>
<reference evidence="5" key="1">
    <citation type="submission" date="2018-01" db="EMBL/GenBank/DDBJ databases">
        <title>Plasmids of psychrophilic Polaromonas spp. isolated from Arctic and Antarctic glaciers.</title>
        <authorList>
            <person name="Dziewit L."/>
            <person name="Ciok A."/>
        </authorList>
    </citation>
    <scope>NUCLEOTIDE SEQUENCE</scope>
    <source>
        <plasmid evidence="5">pW10NP1</plasmid>
    </source>
</reference>
<feature type="domain" description="MobA/VirD2-like nuclease" evidence="2">
    <location>
        <begin position="5"/>
        <end position="130"/>
    </location>
</feature>
<feature type="compositionally biased region" description="Polar residues" evidence="1">
    <location>
        <begin position="316"/>
        <end position="325"/>
    </location>
</feature>
<dbReference type="Pfam" id="PF18821">
    <property type="entry name" value="LPD7"/>
    <property type="match status" value="1"/>
</dbReference>
<dbReference type="Pfam" id="PF22863">
    <property type="entry name" value="TraI_middle"/>
    <property type="match status" value="1"/>
</dbReference>
<organism evidence="5">
    <name type="scientific">Polaromonas sp. W10N</name>
    <dbReference type="NCBI Taxonomy" id="1840301"/>
    <lineage>
        <taxon>Bacteria</taxon>
        <taxon>Pseudomonadati</taxon>
        <taxon>Pseudomonadota</taxon>
        <taxon>Betaproteobacteria</taxon>
        <taxon>Burkholderiales</taxon>
        <taxon>Comamonadaceae</taxon>
        <taxon>Polaromonas</taxon>
    </lineage>
</organism>
<dbReference type="Pfam" id="PF03432">
    <property type="entry name" value="Relaxase"/>
    <property type="match status" value="1"/>
</dbReference>
<proteinExistence type="predicted"/>
<evidence type="ECO:0000259" key="4">
    <source>
        <dbReference type="Pfam" id="PF22863"/>
    </source>
</evidence>
<dbReference type="EMBL" id="MG869623">
    <property type="protein sequence ID" value="AWD72320.1"/>
    <property type="molecule type" value="Genomic_DNA"/>
</dbReference>
<feature type="compositionally biased region" description="Polar residues" evidence="1">
    <location>
        <begin position="341"/>
        <end position="355"/>
    </location>
</feature>
<sequence>MANGHEKCIHHEAENFITDDLQSQTLEMVALAHEAVRSKDPIDHYVLSWQEGEQPTIKQAREAVQMAMKHLGLEGHQVIWAMHADTDNVHIHIEVNRVHPETFKVVEINKGFQRNAIQQAAAIVEKVQGWKTHDKARFKTDELGHLITDSKTKLPQVFTAADKQKEPTGQVKDKEIQTGEKSAQRIGIEQAAPIIAAATSWKQLHAELEKVGIEYRRDGSGAKLFINNTAVKASDVVDRKNNFGALQKRIGLYQSSNQPEIKNDPFNRTQLITDTRFKTGFDEPNIVATGFSTFNTLHDLPSGNLDVTNTTNWQKSKTQNLLQSHESSDNRGTGRVRRGSHSSGTERSAASQSRQPLKDNQPGWNQYQQIKEANDSERSAESLALSKRHDSEKADLKAAQKEEREAELKRVPKGNGAMLNITRSAISVKQKPATQEQKERHSAELKAFQASLKSIPVYKNWQAEPQIVSERVRSLIDQHITRDTQPPRVSQIIKQLTQRRDEHRHFTYSLDKNDVFRDEGKIIKILDLKSDSGIAAALATAQQKYGDVLTLTGSDAFKQNAVAVAVEHNLTCRYDDPQLEKLRTQFQAQKDAAVLEAARAERDRAAAAQLEKSKEPAPLHSPIQQTGAAVPLGSGPQILDSGFTLNRPPPREAKQPIELDMKGLVTDRERELVQRIDAAIKVNDGAELEACMNTFGSIRNEAARALGAVAPQEINRAAIEHQVKTEQNTTALKRGHPEPWYLSGIGSITRVCAWDAIAIKKAAERDAHAKTPQPEGMFKGAERKAWDQHNADLSGKAEDWLTAAKGLKRELALTTEQRMPNEAATVAAQNAKNAPEHATQLERFEALTVVEKRLEAALRPHKEKKQRELGKSQGC</sequence>
<geneLocation type="plasmid" evidence="5">
    <name>pW10NP1</name>
</geneLocation>
<feature type="compositionally biased region" description="Basic and acidic residues" evidence="1">
    <location>
        <begin position="387"/>
        <end position="410"/>
    </location>
</feature>
<evidence type="ECO:0000259" key="3">
    <source>
        <dbReference type="Pfam" id="PF18821"/>
    </source>
</evidence>
<protein>
    <submittedName>
        <fullName evidence="5">Conjugal transfer relaxase TraI</fullName>
    </submittedName>
</protein>
<accession>A0A2S1FIJ9</accession>
<dbReference type="AlphaFoldDB" id="A0A2S1FIJ9"/>
<feature type="domain" description="TraI-like middle" evidence="4">
    <location>
        <begin position="170"/>
        <end position="255"/>
    </location>
</feature>
<evidence type="ECO:0000256" key="1">
    <source>
        <dbReference type="SAM" id="MobiDB-lite"/>
    </source>
</evidence>
<dbReference type="InterPro" id="IPR040677">
    <property type="entry name" value="LPD7"/>
</dbReference>
<dbReference type="InterPro" id="IPR005094">
    <property type="entry name" value="Endonuclease_MobA/VirD2"/>
</dbReference>
<evidence type="ECO:0000259" key="2">
    <source>
        <dbReference type="Pfam" id="PF03432"/>
    </source>
</evidence>